<name>A0ABU0ZEK4_9ACTN</name>
<keyword evidence="9" id="KW-1185">Reference proteome</keyword>
<proteinExistence type="inferred from homology"/>
<keyword evidence="6" id="KW-0862">Zinc</keyword>
<evidence type="ECO:0000313" key="8">
    <source>
        <dbReference type="EMBL" id="MDQ7904787.1"/>
    </source>
</evidence>
<dbReference type="InterPro" id="IPR007045">
    <property type="entry name" value="KduI"/>
</dbReference>
<dbReference type="InterPro" id="IPR027449">
    <property type="entry name" value="KduI_N"/>
</dbReference>
<dbReference type="Gene3D" id="2.60.120.520">
    <property type="entry name" value="pectin degrading enzyme 5-keto 4- deoxyuronate isomerase, domain 1"/>
    <property type="match status" value="1"/>
</dbReference>
<dbReference type="RefSeq" id="WP_308712056.1">
    <property type="nucleotide sequence ID" value="NZ_JAVHUY010000007.1"/>
</dbReference>
<evidence type="ECO:0000256" key="5">
    <source>
        <dbReference type="ARBA" id="ARBA00022723"/>
    </source>
</evidence>
<dbReference type="Gene3D" id="2.60.120.10">
    <property type="entry name" value="Jelly Rolls"/>
    <property type="match status" value="1"/>
</dbReference>
<dbReference type="CDD" id="cd20294">
    <property type="entry name" value="cupin_KduI_N"/>
    <property type="match status" value="1"/>
</dbReference>
<evidence type="ECO:0000256" key="2">
    <source>
        <dbReference type="ARBA" id="ARBA00001947"/>
    </source>
</evidence>
<dbReference type="EMBL" id="JAVHUY010000007">
    <property type="protein sequence ID" value="MDQ7904787.1"/>
    <property type="molecule type" value="Genomic_DNA"/>
</dbReference>
<dbReference type="CDD" id="cd20491">
    <property type="entry name" value="cupin_KduI_C"/>
    <property type="match status" value="1"/>
</dbReference>
<keyword evidence="7 8" id="KW-0413">Isomerase</keyword>
<evidence type="ECO:0000256" key="3">
    <source>
        <dbReference type="ARBA" id="ARBA00008086"/>
    </source>
</evidence>
<dbReference type="Pfam" id="PF04962">
    <property type="entry name" value="KduI"/>
    <property type="match status" value="1"/>
</dbReference>
<reference evidence="8 9" key="1">
    <citation type="submission" date="2023-08" db="EMBL/GenBank/DDBJ databases">
        <title>Phytohabitans sansha sp. nov., isolated from marine sediment.</title>
        <authorList>
            <person name="Zhao Y."/>
            <person name="Yi K."/>
        </authorList>
    </citation>
    <scope>NUCLEOTIDE SEQUENCE [LARGE SCALE GENOMIC DNA]</scope>
    <source>
        <strain evidence="8 9">ZYX-F-186</strain>
    </source>
</reference>
<dbReference type="GO" id="GO:0008697">
    <property type="term" value="F:4-deoxy-L-threo-5-hexosulose-uronate ketol-isomerase activity"/>
    <property type="evidence" value="ECO:0007669"/>
    <property type="project" value="UniProtKB-EC"/>
</dbReference>
<comment type="cofactor">
    <cofactor evidence="2">
        <name>Zn(2+)</name>
        <dbReference type="ChEBI" id="CHEBI:29105"/>
    </cofactor>
</comment>
<dbReference type="SUPFAM" id="SSF51182">
    <property type="entry name" value="RmlC-like cupins"/>
    <property type="match status" value="1"/>
</dbReference>
<evidence type="ECO:0000256" key="1">
    <source>
        <dbReference type="ARBA" id="ARBA00000552"/>
    </source>
</evidence>
<gene>
    <name evidence="8" type="primary">kduI</name>
    <name evidence="8" type="ORF">RB614_09670</name>
</gene>
<dbReference type="NCBIfam" id="NF002091">
    <property type="entry name" value="PRK00924.1"/>
    <property type="match status" value="1"/>
</dbReference>
<accession>A0ABU0ZEK4</accession>
<keyword evidence="5" id="KW-0479">Metal-binding</keyword>
<evidence type="ECO:0000256" key="6">
    <source>
        <dbReference type="ARBA" id="ARBA00022833"/>
    </source>
</evidence>
<dbReference type="PANTHER" id="PTHR38461">
    <property type="entry name" value="4-DEOXY-L-THREO-5-HEXOSULOSE-URONATE KETOL-ISOMERASE"/>
    <property type="match status" value="1"/>
</dbReference>
<organism evidence="8 9">
    <name type="scientific">Phytohabitans maris</name>
    <dbReference type="NCBI Taxonomy" id="3071409"/>
    <lineage>
        <taxon>Bacteria</taxon>
        <taxon>Bacillati</taxon>
        <taxon>Actinomycetota</taxon>
        <taxon>Actinomycetes</taxon>
        <taxon>Micromonosporales</taxon>
        <taxon>Micromonosporaceae</taxon>
    </lineage>
</organism>
<dbReference type="EC" id="5.3.1.17" evidence="4"/>
<evidence type="ECO:0000256" key="4">
    <source>
        <dbReference type="ARBA" id="ARBA00012547"/>
    </source>
</evidence>
<comment type="similarity">
    <text evidence="3">Belongs to the KduI family.</text>
</comment>
<comment type="caution">
    <text evidence="8">The sequence shown here is derived from an EMBL/GenBank/DDBJ whole genome shotgun (WGS) entry which is preliminary data.</text>
</comment>
<dbReference type="InterPro" id="IPR011051">
    <property type="entry name" value="RmlC_Cupin_sf"/>
</dbReference>
<sequence length="271" mass="29624">MRVQHATHPAEMAGLTTAALRERFVVPDLFAPGEIRLSMTHHDRMLIGGAVPAGRSLTLPTPDQLRASYFCERRELAVICLDGTGAVTADDSGYELVAGDVLYVGMGSREVRLAGTAVYYLVSAPARRPDPTRLARRDEVEALHLGTPAESNVRTIRKYVHAGGVTSNQLVVGITELAEGSVWNTMPCHVHERRTEIYLYFGLGEEGRVVHLCGEPDNTRSLIMADRQAVVSPPWSVHSGAGTRAYSFVWAMAGENVDYADVEVVPTRDLR</sequence>
<comment type="catalytic activity">
    <reaction evidence="1">
        <text>5-dehydro-4-deoxy-D-glucuronate = 3-deoxy-D-glycero-2,5-hexodiulosonate</text>
        <dbReference type="Rhea" id="RHEA:23896"/>
        <dbReference type="ChEBI" id="CHEBI:17117"/>
        <dbReference type="ChEBI" id="CHEBI:29071"/>
        <dbReference type="EC" id="5.3.1.17"/>
    </reaction>
</comment>
<dbReference type="InterPro" id="IPR021120">
    <property type="entry name" value="KduI/IolB_isomerase"/>
</dbReference>
<evidence type="ECO:0000313" key="9">
    <source>
        <dbReference type="Proteomes" id="UP001230908"/>
    </source>
</evidence>
<evidence type="ECO:0000256" key="7">
    <source>
        <dbReference type="ARBA" id="ARBA00023235"/>
    </source>
</evidence>
<dbReference type="Proteomes" id="UP001230908">
    <property type="component" value="Unassembled WGS sequence"/>
</dbReference>
<dbReference type="PANTHER" id="PTHR38461:SF1">
    <property type="entry name" value="4-DEOXY-L-THREO-5-HEXOSULOSE-URONATE KETOL-ISOMERASE"/>
    <property type="match status" value="1"/>
</dbReference>
<dbReference type="InterPro" id="IPR014710">
    <property type="entry name" value="RmlC-like_jellyroll"/>
</dbReference>
<protein>
    <recommendedName>
        <fullName evidence="4">5-dehydro-4-deoxy-D-glucuronate isomerase</fullName>
        <ecNumber evidence="4">5.3.1.17</ecNumber>
    </recommendedName>
</protein>